<feature type="coiled-coil region" evidence="1">
    <location>
        <begin position="94"/>
        <end position="182"/>
    </location>
</feature>
<proteinExistence type="predicted"/>
<keyword evidence="1" id="KW-0175">Coiled coil</keyword>
<sequence>MKKLKKLGQHLAFIEDIPHIIRRMFFTQGIAVSYEILYRLKVYKISFKRCQEYSQLVMDINVKGESRELLKKLADLITISELLNEDITYYKETISAQDQRILQLESELSNQRQQVQQLQKVNKEIYDKMKQEAKEERKELETTLDVVKAQFSKLEDDFYQQIFNLENTIKQLNVKIVELETGRASLIKTIHLKDDLLKKQSIHYDTKLTDQKVYWQNKLSEKTNELEQTIKENVQSWEIKCKCIQNDFDIYKRNVQEQIDQLNQLSNSREKDYEKLKDNFDKLLEDYKLKESYIQTHKDENEKITGQLIKQVEILKELQINQEQKINTQQYEYNKILQQYKDGDSKYKKEQQRQSELQQEISELKMQNQEQQLTIQNYHQLIKEIYTNAATFLGLEIKTQQYQQMLQFSLEYLLVLIKSIQEQKLEFNEIQNMYETQNLDLKNKLNKQCQVNSSQEKLIATLERRISELQLNIIKNSIQGSQDSQKKFNQKQVSYSIHKLEDLQVFPSILEQSDLIQQLSEHSRPNEIQSDKVEQIKTQISEHIIKEDKYTQTDDLVIVTTKTEERSDDQLSENSQDLSNTPEQTENPDPVPEIIVEQKVVQQQNRRKTHNLFVPQYVPLLMGVKEDDPEENQIKNQDQAQSMNSEQMNDVKSIKSAKDQGSNVIESLAVIEENNLQQIDENQVQNVEQQEVINDKELDTEQNQQIDEIKPEELNQNNQQYSTPLLPKLDQNEMTLKDYIDQQAQQEQEEASLYAKKGDFNQELKLQQQYNDYSYSKARKLKLNQIIQAKRLSQKKQHSKKFKLKLDTTLNEHNHINQTPETIADTTNTKASRSTHIQTEWSLKVTPYATLQFQLENEQQGLLINKDQIKESQEFISLQKEYGKLQNRLVDIEQENLRLALIIEYFQKNQPIQKIFQDSSCFCNLDEDIYEKCEQLDQQVKTLQMETNKLNETKVELEQKGREIENLQDLIANLSDQTMQQKQQNLQLKDELLQLQEQIKTINKQNELMSQSANASKEQNAKIKLHSNSIVVRKEIKEKPKPLTPTKSDQMDDLKQKVFQQEKIIRCLNQQIAKKDELLTQKQYHQENMAQLSQLQNANVEVQDLRKQLEQKKEQLAKCYTLIQYLEAELENYKSTCNLFTKPKQQNTERIIKSVQVTIPSIPQTIQKRLPYLQSDEQYSTISRSSYKKRYVHIIYITQKPFSVYKSV</sequence>
<feature type="coiled-coil region" evidence="1">
    <location>
        <begin position="933"/>
        <end position="1012"/>
    </location>
</feature>
<dbReference type="HOGENOM" id="CLU_270075_0_0_1"/>
<dbReference type="OMA" id="THIQTEW"/>
<evidence type="ECO:0000256" key="1">
    <source>
        <dbReference type="SAM" id="Coils"/>
    </source>
</evidence>
<dbReference type="KEGG" id="ptm:GSPATT00015014001"/>
<gene>
    <name evidence="3" type="ORF">GSPATT00015014001</name>
</gene>
<evidence type="ECO:0000313" key="3">
    <source>
        <dbReference type="EMBL" id="CAK80107.1"/>
    </source>
</evidence>
<accession>A0DAP0</accession>
<dbReference type="GeneID" id="5033289"/>
<dbReference type="AlphaFoldDB" id="A0DAP0"/>
<dbReference type="InParanoid" id="A0DAP0"/>
<organism evidence="3 4">
    <name type="scientific">Paramecium tetraurelia</name>
    <dbReference type="NCBI Taxonomy" id="5888"/>
    <lineage>
        <taxon>Eukaryota</taxon>
        <taxon>Sar</taxon>
        <taxon>Alveolata</taxon>
        <taxon>Ciliophora</taxon>
        <taxon>Intramacronucleata</taxon>
        <taxon>Oligohymenophorea</taxon>
        <taxon>Peniculida</taxon>
        <taxon>Parameciidae</taxon>
        <taxon>Paramecium</taxon>
    </lineage>
</organism>
<feature type="coiled-coil region" evidence="1">
    <location>
        <begin position="252"/>
        <end position="279"/>
    </location>
</feature>
<name>A0DAP0_PARTE</name>
<feature type="coiled-coil region" evidence="1">
    <location>
        <begin position="1051"/>
        <end position="1122"/>
    </location>
</feature>
<reference evidence="3 4" key="1">
    <citation type="journal article" date="2006" name="Nature">
        <title>Global trends of whole-genome duplications revealed by the ciliate Paramecium tetraurelia.</title>
        <authorList>
            <consortium name="Genoscope"/>
            <person name="Aury J.-M."/>
            <person name="Jaillon O."/>
            <person name="Duret L."/>
            <person name="Noel B."/>
            <person name="Jubin C."/>
            <person name="Porcel B.M."/>
            <person name="Segurens B."/>
            <person name="Daubin V."/>
            <person name="Anthouard V."/>
            <person name="Aiach N."/>
            <person name="Arnaiz O."/>
            <person name="Billaut A."/>
            <person name="Beisson J."/>
            <person name="Blanc I."/>
            <person name="Bouhouche K."/>
            <person name="Camara F."/>
            <person name="Duharcourt S."/>
            <person name="Guigo R."/>
            <person name="Gogendeau D."/>
            <person name="Katinka M."/>
            <person name="Keller A.-M."/>
            <person name="Kissmehl R."/>
            <person name="Klotz C."/>
            <person name="Koll F."/>
            <person name="Le Moue A."/>
            <person name="Lepere C."/>
            <person name="Malinsky S."/>
            <person name="Nowacki M."/>
            <person name="Nowak J.K."/>
            <person name="Plattner H."/>
            <person name="Poulain J."/>
            <person name="Ruiz F."/>
            <person name="Serrano V."/>
            <person name="Zagulski M."/>
            <person name="Dessen P."/>
            <person name="Betermier M."/>
            <person name="Weissenbach J."/>
            <person name="Scarpelli C."/>
            <person name="Schachter V."/>
            <person name="Sperling L."/>
            <person name="Meyer E."/>
            <person name="Cohen J."/>
            <person name="Wincker P."/>
        </authorList>
    </citation>
    <scope>NUCLEOTIDE SEQUENCE [LARGE SCALE GENOMIC DNA]</scope>
    <source>
        <strain evidence="3 4">Stock d4-2</strain>
    </source>
</reference>
<dbReference type="RefSeq" id="XP_001447504.1">
    <property type="nucleotide sequence ID" value="XM_001447467.1"/>
</dbReference>
<dbReference type="EMBL" id="CT868352">
    <property type="protein sequence ID" value="CAK80107.1"/>
    <property type="molecule type" value="Genomic_DNA"/>
</dbReference>
<dbReference type="Proteomes" id="UP000000600">
    <property type="component" value="Unassembled WGS sequence"/>
</dbReference>
<keyword evidence="4" id="KW-1185">Reference proteome</keyword>
<protein>
    <submittedName>
        <fullName evidence="3">Uncharacterized protein</fullName>
    </submittedName>
</protein>
<feature type="compositionally biased region" description="Polar residues" evidence="2">
    <location>
        <begin position="572"/>
        <end position="587"/>
    </location>
</feature>
<feature type="region of interest" description="Disordered" evidence="2">
    <location>
        <begin position="563"/>
        <end position="590"/>
    </location>
</feature>
<feature type="coiled-coil region" evidence="1">
    <location>
        <begin position="347"/>
        <end position="374"/>
    </location>
</feature>
<evidence type="ECO:0000256" key="2">
    <source>
        <dbReference type="SAM" id="MobiDB-lite"/>
    </source>
</evidence>
<dbReference type="OrthoDB" id="309473at2759"/>
<evidence type="ECO:0000313" key="4">
    <source>
        <dbReference type="Proteomes" id="UP000000600"/>
    </source>
</evidence>